<organism evidence="5 6">
    <name type="scientific">Stephania japonica</name>
    <dbReference type="NCBI Taxonomy" id="461633"/>
    <lineage>
        <taxon>Eukaryota</taxon>
        <taxon>Viridiplantae</taxon>
        <taxon>Streptophyta</taxon>
        <taxon>Embryophyta</taxon>
        <taxon>Tracheophyta</taxon>
        <taxon>Spermatophyta</taxon>
        <taxon>Magnoliopsida</taxon>
        <taxon>Ranunculales</taxon>
        <taxon>Menispermaceae</taxon>
        <taxon>Menispermoideae</taxon>
        <taxon>Cissampelideae</taxon>
        <taxon>Stephania</taxon>
    </lineage>
</organism>
<gene>
    <name evidence="5" type="ORF">Sjap_003431</name>
</gene>
<evidence type="ECO:0000256" key="2">
    <source>
        <dbReference type="ARBA" id="ARBA00022842"/>
    </source>
</evidence>
<dbReference type="InterPro" id="IPR050148">
    <property type="entry name" value="Terpene_synthase-like"/>
</dbReference>
<keyword evidence="6" id="KW-1185">Reference proteome</keyword>
<reference evidence="5 6" key="1">
    <citation type="submission" date="2024-01" db="EMBL/GenBank/DDBJ databases">
        <title>Genome assemblies of Stephania.</title>
        <authorList>
            <person name="Yang L."/>
        </authorList>
    </citation>
    <scope>NUCLEOTIDE SEQUENCE [LARGE SCALE GENOMIC DNA]</scope>
    <source>
        <strain evidence="5">QJT</strain>
        <tissue evidence="5">Leaf</tissue>
    </source>
</reference>
<dbReference type="EMBL" id="JBBNAE010000001">
    <property type="protein sequence ID" value="KAK9155951.1"/>
    <property type="molecule type" value="Genomic_DNA"/>
</dbReference>
<keyword evidence="2" id="KW-0460">Magnesium</keyword>
<evidence type="ECO:0000313" key="6">
    <source>
        <dbReference type="Proteomes" id="UP001417504"/>
    </source>
</evidence>
<keyword evidence="1" id="KW-0479">Metal-binding</keyword>
<name>A0AAP0PX47_9MAGN</name>
<dbReference type="SUPFAM" id="SSF48576">
    <property type="entry name" value="Terpenoid synthases"/>
    <property type="match status" value="1"/>
</dbReference>
<dbReference type="Proteomes" id="UP001417504">
    <property type="component" value="Unassembled WGS sequence"/>
</dbReference>
<dbReference type="PANTHER" id="PTHR31225:SF93">
    <property type="entry name" value="ALPHA-HUMULENE_(-)-(E)-BETA-CARYOPHYLLENE SYNTHASE"/>
    <property type="match status" value="1"/>
</dbReference>
<dbReference type="InterPro" id="IPR008949">
    <property type="entry name" value="Isoprenoid_synthase_dom_sf"/>
</dbReference>
<evidence type="ECO:0000256" key="1">
    <source>
        <dbReference type="ARBA" id="ARBA00022723"/>
    </source>
</evidence>
<dbReference type="Gene3D" id="1.10.600.10">
    <property type="entry name" value="Farnesyl Diphosphate Synthase"/>
    <property type="match status" value="1"/>
</dbReference>
<evidence type="ECO:0000259" key="4">
    <source>
        <dbReference type="Pfam" id="PF03936"/>
    </source>
</evidence>
<accession>A0AAP0PX47</accession>
<dbReference type="GO" id="GO:0016114">
    <property type="term" value="P:terpenoid biosynthetic process"/>
    <property type="evidence" value="ECO:0007669"/>
    <property type="project" value="InterPro"/>
</dbReference>
<comment type="caution">
    <text evidence="5">The sequence shown here is derived from an EMBL/GenBank/DDBJ whole genome shotgun (WGS) entry which is preliminary data.</text>
</comment>
<evidence type="ECO:0000256" key="3">
    <source>
        <dbReference type="ARBA" id="ARBA00023239"/>
    </source>
</evidence>
<evidence type="ECO:0000313" key="5">
    <source>
        <dbReference type="EMBL" id="KAK9155951.1"/>
    </source>
</evidence>
<dbReference type="GO" id="GO:0010333">
    <property type="term" value="F:terpene synthase activity"/>
    <property type="evidence" value="ECO:0007669"/>
    <property type="project" value="InterPro"/>
</dbReference>
<proteinExistence type="predicted"/>
<dbReference type="InterPro" id="IPR005630">
    <property type="entry name" value="Terpene_synthase_metal-bd"/>
</dbReference>
<dbReference type="AlphaFoldDB" id="A0AAP0PX47"/>
<keyword evidence="3" id="KW-0456">Lyase</keyword>
<protein>
    <recommendedName>
        <fullName evidence="4">Terpene synthase metal-binding domain-containing protein</fullName>
    </recommendedName>
</protein>
<dbReference type="GO" id="GO:0000287">
    <property type="term" value="F:magnesium ion binding"/>
    <property type="evidence" value="ECO:0007669"/>
    <property type="project" value="InterPro"/>
</dbReference>
<dbReference type="Pfam" id="PF03936">
    <property type="entry name" value="Terpene_synth_C"/>
    <property type="match status" value="1"/>
</dbReference>
<sequence>MALKKMEEVMDREGCSYLVLYCIEAKMKELVRAYCVEAKWYNEGNTPKLEEYLSNGLESSAYYLLIIASFVSKGKIIPKETFEWMRGAPKPLRTSSLMQRLINDVASHQGGMLLQLWSAT</sequence>
<feature type="domain" description="Terpene synthase metal-binding" evidence="4">
    <location>
        <begin position="3"/>
        <end position="110"/>
    </location>
</feature>
<dbReference type="PANTHER" id="PTHR31225">
    <property type="entry name" value="OS04G0344100 PROTEIN-RELATED"/>
    <property type="match status" value="1"/>
</dbReference>